<feature type="region of interest" description="Disordered" evidence="1">
    <location>
        <begin position="63"/>
        <end position="83"/>
    </location>
</feature>
<dbReference type="InterPro" id="IPR010696">
    <property type="entry name" value="DUF1272"/>
</dbReference>
<reference evidence="2" key="1">
    <citation type="submission" date="2021-04" db="EMBL/GenBank/DDBJ databases">
        <title>The complete genome sequence of Caulobacter sp. S6.</title>
        <authorList>
            <person name="Tang Y."/>
            <person name="Ouyang W."/>
            <person name="Liu Q."/>
            <person name="Huang B."/>
            <person name="Guo Z."/>
            <person name="Lei P."/>
        </authorList>
    </citation>
    <scope>NUCLEOTIDE SEQUENCE</scope>
    <source>
        <strain evidence="2">S6</strain>
    </source>
</reference>
<gene>
    <name evidence="2" type="ORF">KCG34_09775</name>
</gene>
<accession>A0A975IWQ1</accession>
<dbReference type="AlphaFoldDB" id="A0A975IWQ1"/>
<name>A0A975IWQ1_9CAUL</name>
<keyword evidence="3" id="KW-1185">Reference proteome</keyword>
<evidence type="ECO:0000256" key="1">
    <source>
        <dbReference type="SAM" id="MobiDB-lite"/>
    </source>
</evidence>
<evidence type="ECO:0000313" key="3">
    <source>
        <dbReference type="Proteomes" id="UP000676409"/>
    </source>
</evidence>
<protein>
    <submittedName>
        <fullName evidence="2">DUF1272 domain-containing protein</fullName>
    </submittedName>
</protein>
<dbReference type="Pfam" id="PF06906">
    <property type="entry name" value="DUF1272"/>
    <property type="match status" value="1"/>
</dbReference>
<organism evidence="2 3">
    <name type="scientific">Phenylobacterium montanum</name>
    <dbReference type="NCBI Taxonomy" id="2823693"/>
    <lineage>
        <taxon>Bacteria</taxon>
        <taxon>Pseudomonadati</taxon>
        <taxon>Pseudomonadota</taxon>
        <taxon>Alphaproteobacteria</taxon>
        <taxon>Caulobacterales</taxon>
        <taxon>Caulobacteraceae</taxon>
        <taxon>Phenylobacterium</taxon>
    </lineage>
</organism>
<feature type="compositionally biased region" description="Basic and acidic residues" evidence="1">
    <location>
        <begin position="74"/>
        <end position="83"/>
    </location>
</feature>
<sequence length="103" mass="11530">MALELRPNCEWCDKDLPPASLEARICSYECTFCADCVEAHLANVCPNCGGGFQARPIRPAHEWREGASATRQPPSEKRVRLKRSPEEIAALTARLKDIPPQQR</sequence>
<dbReference type="EMBL" id="CP073078">
    <property type="protein sequence ID" value="QUD90123.1"/>
    <property type="molecule type" value="Genomic_DNA"/>
</dbReference>
<dbReference type="KEGG" id="caul:KCG34_09775"/>
<proteinExistence type="predicted"/>
<evidence type="ECO:0000313" key="2">
    <source>
        <dbReference type="EMBL" id="QUD90123.1"/>
    </source>
</evidence>
<dbReference type="Proteomes" id="UP000676409">
    <property type="component" value="Chromosome"/>
</dbReference>
<dbReference type="RefSeq" id="WP_211940174.1">
    <property type="nucleotide sequence ID" value="NZ_CP073078.1"/>
</dbReference>